<dbReference type="SUPFAM" id="SSF56112">
    <property type="entry name" value="Protein kinase-like (PK-like)"/>
    <property type="match status" value="1"/>
</dbReference>
<gene>
    <name evidence="2" type="ORF">APLA_LOCUS723</name>
</gene>
<evidence type="ECO:0000313" key="2">
    <source>
        <dbReference type="EMBL" id="CAB3221800.1"/>
    </source>
</evidence>
<name>A0A8S0YR10_ARCPL</name>
<comment type="caution">
    <text evidence="2">The sequence shown here is derived from an EMBL/GenBank/DDBJ whole genome shotgun (WGS) entry which is preliminary data.</text>
</comment>
<dbReference type="PANTHER" id="PTHR11012:SF30">
    <property type="entry name" value="PROTEIN KINASE-LIKE DOMAIN-CONTAINING"/>
    <property type="match status" value="1"/>
</dbReference>
<feature type="domain" description="CHK kinase-like" evidence="1">
    <location>
        <begin position="131"/>
        <end position="317"/>
    </location>
</feature>
<evidence type="ECO:0000259" key="1">
    <source>
        <dbReference type="SMART" id="SM00587"/>
    </source>
</evidence>
<proteinExistence type="predicted"/>
<organism evidence="2 3">
    <name type="scientific">Arctia plantaginis</name>
    <name type="common">Wood tiger moth</name>
    <name type="synonym">Phalaena plantaginis</name>
    <dbReference type="NCBI Taxonomy" id="874455"/>
    <lineage>
        <taxon>Eukaryota</taxon>
        <taxon>Metazoa</taxon>
        <taxon>Ecdysozoa</taxon>
        <taxon>Arthropoda</taxon>
        <taxon>Hexapoda</taxon>
        <taxon>Insecta</taxon>
        <taxon>Pterygota</taxon>
        <taxon>Neoptera</taxon>
        <taxon>Endopterygota</taxon>
        <taxon>Lepidoptera</taxon>
        <taxon>Glossata</taxon>
        <taxon>Ditrysia</taxon>
        <taxon>Noctuoidea</taxon>
        <taxon>Erebidae</taxon>
        <taxon>Arctiinae</taxon>
        <taxon>Arctia</taxon>
    </lineage>
</organism>
<dbReference type="PANTHER" id="PTHR11012">
    <property type="entry name" value="PROTEIN KINASE-LIKE DOMAIN-CONTAINING"/>
    <property type="match status" value="1"/>
</dbReference>
<accession>A0A8S0YR10</accession>
<evidence type="ECO:0000313" key="3">
    <source>
        <dbReference type="Proteomes" id="UP000494106"/>
    </source>
</evidence>
<reference evidence="2 3" key="1">
    <citation type="submission" date="2020-04" db="EMBL/GenBank/DDBJ databases">
        <authorList>
            <person name="Wallbank WR R."/>
            <person name="Pardo Diaz C."/>
            <person name="Kozak K."/>
            <person name="Martin S."/>
            <person name="Jiggins C."/>
            <person name="Moest M."/>
            <person name="Warren A I."/>
            <person name="Byers J.R.P. K."/>
            <person name="Montejo-Kovacevich G."/>
            <person name="Yen C E."/>
        </authorList>
    </citation>
    <scope>NUCLEOTIDE SEQUENCE [LARGE SCALE GENOMIC DNA]</scope>
</reference>
<dbReference type="AlphaFoldDB" id="A0A8S0YR10"/>
<dbReference type="SMART" id="SM00587">
    <property type="entry name" value="CHK"/>
    <property type="match status" value="1"/>
</dbReference>
<sequence>MAAKQQIHDYQLPKNLVDSIESIAKNQGFRNYEKCVKKLSTDGGSYMGILYEIDLKGKVGDGNKEINIFVKNIVQNANISIYSVPGVFETEAWVYKDLSTIFKLLQDEANIPYNERFKMPYSFQECNPKSIILEHLGKKGFKLYNRMEVVPLQYAERCTEELAKFHALSFVIQEKRPEYFKNHVLTKKEPYNFGEEWYAFVENIATYSINCLAPEVKEKVKKKLLQKAANYPKYMTDTSTVRTLCHGDYKLNNIMAKEVNGEVVEVVTIDYQILHYGCPVLDFIYFIFHGTDQEFRREHMINLKNLYFRSMKAFLEKFEMDIDKLYSITDFEKDFREKLDFGLMVNIFYAPFLFALEEEAPDVTTEDLSSLKFKVDDKFTERFRGVVDDFIQWGYI</sequence>
<keyword evidence="3" id="KW-1185">Reference proteome</keyword>
<dbReference type="EMBL" id="CADEBC010000072">
    <property type="protein sequence ID" value="CAB3221800.1"/>
    <property type="molecule type" value="Genomic_DNA"/>
</dbReference>
<protein>
    <recommendedName>
        <fullName evidence="1">CHK kinase-like domain-containing protein</fullName>
    </recommendedName>
</protein>
<dbReference type="InterPro" id="IPR015897">
    <property type="entry name" value="CHK_kinase-like"/>
</dbReference>
<dbReference type="Gene3D" id="3.90.1200.10">
    <property type="match status" value="1"/>
</dbReference>
<dbReference type="OrthoDB" id="191037at2759"/>
<dbReference type="Pfam" id="PF02958">
    <property type="entry name" value="EcKL"/>
    <property type="match status" value="1"/>
</dbReference>
<dbReference type="Proteomes" id="UP000494106">
    <property type="component" value="Unassembled WGS sequence"/>
</dbReference>
<dbReference type="InterPro" id="IPR011009">
    <property type="entry name" value="Kinase-like_dom_sf"/>
</dbReference>
<dbReference type="InterPro" id="IPR004119">
    <property type="entry name" value="EcKL"/>
</dbReference>